<dbReference type="AlphaFoldDB" id="A0A834VZ17"/>
<reference evidence="1" key="1">
    <citation type="submission" date="2020-09" db="EMBL/GenBank/DDBJ databases">
        <title>Genome-Enabled Discovery of Anthraquinone Biosynthesis in Senna tora.</title>
        <authorList>
            <person name="Kang S.-H."/>
            <person name="Pandey R.P."/>
            <person name="Lee C.-M."/>
            <person name="Sim J.-S."/>
            <person name="Jeong J.-T."/>
            <person name="Choi B.-S."/>
            <person name="Jung M."/>
            <person name="Ginzburg D."/>
            <person name="Zhao K."/>
            <person name="Won S.Y."/>
            <person name="Oh T.-J."/>
            <person name="Yu Y."/>
            <person name="Kim N.-H."/>
            <person name="Lee O.R."/>
            <person name="Lee T.-H."/>
            <person name="Bashyal P."/>
            <person name="Kim T.-S."/>
            <person name="Lee W.-H."/>
            <person name="Kawkins C."/>
            <person name="Kim C.-K."/>
            <person name="Kim J.S."/>
            <person name="Ahn B.O."/>
            <person name="Rhee S.Y."/>
            <person name="Sohng J.K."/>
        </authorList>
    </citation>
    <scope>NUCLEOTIDE SEQUENCE</scope>
    <source>
        <tissue evidence="1">Leaf</tissue>
    </source>
</reference>
<gene>
    <name evidence="1" type="ORF">G2W53_041286</name>
</gene>
<organism evidence="1 2">
    <name type="scientific">Senna tora</name>
    <dbReference type="NCBI Taxonomy" id="362788"/>
    <lineage>
        <taxon>Eukaryota</taxon>
        <taxon>Viridiplantae</taxon>
        <taxon>Streptophyta</taxon>
        <taxon>Embryophyta</taxon>
        <taxon>Tracheophyta</taxon>
        <taxon>Spermatophyta</taxon>
        <taxon>Magnoliopsida</taxon>
        <taxon>eudicotyledons</taxon>
        <taxon>Gunneridae</taxon>
        <taxon>Pentapetalae</taxon>
        <taxon>rosids</taxon>
        <taxon>fabids</taxon>
        <taxon>Fabales</taxon>
        <taxon>Fabaceae</taxon>
        <taxon>Caesalpinioideae</taxon>
        <taxon>Cassia clade</taxon>
        <taxon>Senna</taxon>
    </lineage>
</organism>
<dbReference type="Proteomes" id="UP000634136">
    <property type="component" value="Unassembled WGS sequence"/>
</dbReference>
<dbReference type="Gene3D" id="1.20.5.190">
    <property type="match status" value="1"/>
</dbReference>
<keyword evidence="2" id="KW-1185">Reference proteome</keyword>
<evidence type="ECO:0000313" key="1">
    <source>
        <dbReference type="EMBL" id="KAF7802175.1"/>
    </source>
</evidence>
<sequence>MKGDITILKGEVTEIKKDVNSLKEWVLEIKDSLAKLEKKTTDENEQDRSEGFRADRGGRNMEYYFSLNHMKDGDKLKAVAVCMEGKALNYLQRLEMRRGMSLKGAIASISPITARE</sequence>
<evidence type="ECO:0000313" key="2">
    <source>
        <dbReference type="Proteomes" id="UP000634136"/>
    </source>
</evidence>
<comment type="caution">
    <text evidence="1">The sequence shown here is derived from an EMBL/GenBank/DDBJ whole genome shotgun (WGS) entry which is preliminary data.</text>
</comment>
<dbReference type="EMBL" id="JAAIUW010000013">
    <property type="protein sequence ID" value="KAF7802175.1"/>
    <property type="molecule type" value="Genomic_DNA"/>
</dbReference>
<name>A0A834VZ17_9FABA</name>
<protein>
    <submittedName>
        <fullName evidence="1">Uncharacterized protein</fullName>
    </submittedName>
</protein>
<proteinExistence type="predicted"/>
<accession>A0A834VZ17</accession>